<dbReference type="InterPro" id="IPR045944">
    <property type="entry name" value="DUF6364"/>
</dbReference>
<sequence length="75" mass="8436">MAQLTFYIDNSLEAKVKEAAKKSGVSLSKFIAKVLEQKVQDAWNEEVKSLSGSWGDFPSIEEIRGEARDTQRECL</sequence>
<evidence type="ECO:0000313" key="1">
    <source>
        <dbReference type="EMBL" id="MBN2964987.1"/>
    </source>
</evidence>
<comment type="caution">
    <text evidence="1">The sequence shown here is derived from an EMBL/GenBank/DDBJ whole genome shotgun (WGS) entry which is preliminary data.</text>
</comment>
<evidence type="ECO:0008006" key="3">
    <source>
        <dbReference type="Google" id="ProtNLM"/>
    </source>
</evidence>
<gene>
    <name evidence="1" type="ORF">JWV37_09365</name>
</gene>
<dbReference type="InterPro" id="IPR010985">
    <property type="entry name" value="Ribbon_hlx_hlx"/>
</dbReference>
<dbReference type="SUPFAM" id="SSF47598">
    <property type="entry name" value="Ribbon-helix-helix"/>
    <property type="match status" value="1"/>
</dbReference>
<name>A0ABS2WTM4_9BACT</name>
<reference evidence="1" key="2">
    <citation type="submission" date="2021-02" db="EMBL/GenBank/DDBJ databases">
        <authorList>
            <person name="Merkel A.Y."/>
        </authorList>
    </citation>
    <scope>NUCLEOTIDE SEQUENCE</scope>
    <source>
        <strain evidence="1">T05b</strain>
    </source>
</reference>
<organism evidence="1 2">
    <name type="scientific">Sulfurospirillum tamanense</name>
    <dbReference type="NCBI Taxonomy" id="2813362"/>
    <lineage>
        <taxon>Bacteria</taxon>
        <taxon>Pseudomonadati</taxon>
        <taxon>Campylobacterota</taxon>
        <taxon>Epsilonproteobacteria</taxon>
        <taxon>Campylobacterales</taxon>
        <taxon>Sulfurospirillaceae</taxon>
        <taxon>Sulfurospirillum</taxon>
    </lineage>
</organism>
<keyword evidence="2" id="KW-1185">Reference proteome</keyword>
<dbReference type="Proteomes" id="UP000703590">
    <property type="component" value="Unassembled WGS sequence"/>
</dbReference>
<dbReference type="EMBL" id="JAFHKK010000021">
    <property type="protein sequence ID" value="MBN2964987.1"/>
    <property type="molecule type" value="Genomic_DNA"/>
</dbReference>
<reference evidence="1" key="1">
    <citation type="submission" date="2021-02" db="EMBL/GenBank/DDBJ databases">
        <title>Sulfurospirillum tamanensis sp. nov.</title>
        <authorList>
            <person name="Frolova A."/>
            <person name="Merkel A."/>
            <person name="Slobodkin A."/>
        </authorList>
    </citation>
    <scope>NUCLEOTIDE SEQUENCE</scope>
    <source>
        <strain evidence="1">T05b</strain>
    </source>
</reference>
<evidence type="ECO:0000313" key="2">
    <source>
        <dbReference type="Proteomes" id="UP000703590"/>
    </source>
</evidence>
<protein>
    <recommendedName>
        <fullName evidence="3">CopG family transcriptional regulator</fullName>
    </recommendedName>
</protein>
<dbReference type="RefSeq" id="WP_205459535.1">
    <property type="nucleotide sequence ID" value="NZ_JAFHKK010000021.1"/>
</dbReference>
<dbReference type="Pfam" id="PF19891">
    <property type="entry name" value="DUF6364"/>
    <property type="match status" value="1"/>
</dbReference>
<proteinExistence type="predicted"/>
<accession>A0ABS2WTM4</accession>